<feature type="compositionally biased region" description="Acidic residues" evidence="1">
    <location>
        <begin position="155"/>
        <end position="183"/>
    </location>
</feature>
<reference evidence="3 4" key="1">
    <citation type="submission" date="2014-11" db="EMBL/GenBank/DDBJ databases">
        <authorList>
            <person name="Zhu J."/>
            <person name="Qi W."/>
            <person name="Song R."/>
        </authorList>
    </citation>
    <scope>NUCLEOTIDE SEQUENCE [LARGE SCALE GENOMIC DNA]</scope>
</reference>
<feature type="chain" id="PRO_5005189902" evidence="2">
    <location>
        <begin position="27"/>
        <end position="304"/>
    </location>
</feature>
<accession>A0A0G4G2W9</accession>
<protein>
    <submittedName>
        <fullName evidence="3">Uncharacterized protein</fullName>
    </submittedName>
</protein>
<evidence type="ECO:0000313" key="4">
    <source>
        <dbReference type="Proteomes" id="UP000041254"/>
    </source>
</evidence>
<keyword evidence="4" id="KW-1185">Reference proteome</keyword>
<name>A0A0G4G2W9_VITBC</name>
<dbReference type="VEuPathDB" id="CryptoDB:Vbra_16820"/>
<feature type="signal peptide" evidence="2">
    <location>
        <begin position="1"/>
        <end position="26"/>
    </location>
</feature>
<sequence>MALFRSVSVLCVLSLVLLTALPRAAASVQPSPEEQDARQLRDAKADAEEKAKASIAKGAADKDGNAIDEEEKPAKDKKEDAAAQAPAGKKKKDEKAPKLPDDRMDDLMNDPHEIMMDLNVDDYNEMAEIEKAKYYDPKYDFDMNLLYEGKIGETVEGDDVFDDDDDEDFDEDEDDQEELEEYETAGFNPDDGSVRRLHDGPHGGPGPAGGLPGNPKKAPKVDDEEEEIDEDDEEELDDEDEELDDEDEDELDEDEAEAEGFAEDFEEMYRMGGHKQEPAAYVKADDGVMVMGSDEGESDATEEE</sequence>
<feature type="compositionally biased region" description="Basic and acidic residues" evidence="1">
    <location>
        <begin position="91"/>
        <end position="109"/>
    </location>
</feature>
<dbReference type="AlphaFoldDB" id="A0A0G4G2W9"/>
<evidence type="ECO:0000313" key="3">
    <source>
        <dbReference type="EMBL" id="CEM22548.1"/>
    </source>
</evidence>
<keyword evidence="2" id="KW-0732">Signal</keyword>
<proteinExistence type="predicted"/>
<dbReference type="EMBL" id="CDMY01000553">
    <property type="protein sequence ID" value="CEM22548.1"/>
    <property type="molecule type" value="Genomic_DNA"/>
</dbReference>
<dbReference type="Proteomes" id="UP000041254">
    <property type="component" value="Unassembled WGS sequence"/>
</dbReference>
<feature type="region of interest" description="Disordered" evidence="1">
    <location>
        <begin position="24"/>
        <end position="109"/>
    </location>
</feature>
<dbReference type="InParanoid" id="A0A0G4G2W9"/>
<feature type="compositionally biased region" description="Acidic residues" evidence="1">
    <location>
        <begin position="222"/>
        <end position="264"/>
    </location>
</feature>
<feature type="region of interest" description="Disordered" evidence="1">
    <location>
        <begin position="283"/>
        <end position="304"/>
    </location>
</feature>
<feature type="compositionally biased region" description="Basic and acidic residues" evidence="1">
    <location>
        <begin position="35"/>
        <end position="52"/>
    </location>
</feature>
<feature type="compositionally biased region" description="Basic and acidic residues" evidence="1">
    <location>
        <begin position="192"/>
        <end position="201"/>
    </location>
</feature>
<feature type="compositionally biased region" description="Basic and acidic residues" evidence="1">
    <location>
        <begin position="72"/>
        <end position="81"/>
    </location>
</feature>
<feature type="region of interest" description="Disordered" evidence="1">
    <location>
        <begin position="153"/>
        <end position="264"/>
    </location>
</feature>
<organism evidence="3 4">
    <name type="scientific">Vitrella brassicaformis (strain CCMP3155)</name>
    <dbReference type="NCBI Taxonomy" id="1169540"/>
    <lineage>
        <taxon>Eukaryota</taxon>
        <taxon>Sar</taxon>
        <taxon>Alveolata</taxon>
        <taxon>Colpodellida</taxon>
        <taxon>Vitrellaceae</taxon>
        <taxon>Vitrella</taxon>
    </lineage>
</organism>
<feature type="compositionally biased region" description="Acidic residues" evidence="1">
    <location>
        <begin position="294"/>
        <end position="304"/>
    </location>
</feature>
<feature type="compositionally biased region" description="Gly residues" evidence="1">
    <location>
        <begin position="202"/>
        <end position="212"/>
    </location>
</feature>
<gene>
    <name evidence="3" type="ORF">Vbra_16820</name>
</gene>
<evidence type="ECO:0000256" key="1">
    <source>
        <dbReference type="SAM" id="MobiDB-lite"/>
    </source>
</evidence>
<evidence type="ECO:0000256" key="2">
    <source>
        <dbReference type="SAM" id="SignalP"/>
    </source>
</evidence>